<reference evidence="4" key="1">
    <citation type="journal article" date="2018" name="Nat. Microbiol.">
        <title>Leveraging single-cell genomics to expand the fungal tree of life.</title>
        <authorList>
            <person name="Ahrendt S.R."/>
            <person name="Quandt C.A."/>
            <person name="Ciobanu D."/>
            <person name="Clum A."/>
            <person name="Salamov A."/>
            <person name="Andreopoulos B."/>
            <person name="Cheng J.F."/>
            <person name="Woyke T."/>
            <person name="Pelin A."/>
            <person name="Henrissat B."/>
            <person name="Reynolds N.K."/>
            <person name="Benny G.L."/>
            <person name="Smith M.E."/>
            <person name="James T.Y."/>
            <person name="Grigoriev I.V."/>
        </authorList>
    </citation>
    <scope>NUCLEOTIDE SEQUENCE [LARGE SCALE GENOMIC DNA]</scope>
    <source>
        <strain evidence="4">RSA 468</strain>
    </source>
</reference>
<dbReference type="AlphaFoldDB" id="A0A4Q0A2X5"/>
<dbReference type="EMBL" id="ML002209">
    <property type="protein sequence ID" value="RKP40427.1"/>
    <property type="molecule type" value="Genomic_DNA"/>
</dbReference>
<feature type="region of interest" description="Disordered" evidence="1">
    <location>
        <begin position="41"/>
        <end position="63"/>
    </location>
</feature>
<evidence type="ECO:0000313" key="4">
    <source>
        <dbReference type="Proteomes" id="UP000268162"/>
    </source>
</evidence>
<protein>
    <submittedName>
        <fullName evidence="3">Uncharacterized protein</fullName>
    </submittedName>
</protein>
<feature type="chain" id="PRO_5020762601" evidence="2">
    <location>
        <begin position="18"/>
        <end position="149"/>
    </location>
</feature>
<dbReference type="Proteomes" id="UP000268162">
    <property type="component" value="Unassembled WGS sequence"/>
</dbReference>
<keyword evidence="2" id="KW-0732">Signal</keyword>
<evidence type="ECO:0000256" key="1">
    <source>
        <dbReference type="SAM" id="MobiDB-lite"/>
    </source>
</evidence>
<evidence type="ECO:0000313" key="3">
    <source>
        <dbReference type="EMBL" id="RKP40427.1"/>
    </source>
</evidence>
<organism evidence="3 4">
    <name type="scientific">Dimargaris cristalligena</name>
    <dbReference type="NCBI Taxonomy" id="215637"/>
    <lineage>
        <taxon>Eukaryota</taxon>
        <taxon>Fungi</taxon>
        <taxon>Fungi incertae sedis</taxon>
        <taxon>Zoopagomycota</taxon>
        <taxon>Kickxellomycotina</taxon>
        <taxon>Dimargaritomycetes</taxon>
        <taxon>Dimargaritales</taxon>
        <taxon>Dimargaritaceae</taxon>
        <taxon>Dimargaris</taxon>
    </lineage>
</organism>
<feature type="compositionally biased region" description="Polar residues" evidence="1">
    <location>
        <begin position="44"/>
        <end position="56"/>
    </location>
</feature>
<feature type="signal peptide" evidence="2">
    <location>
        <begin position="1"/>
        <end position="17"/>
    </location>
</feature>
<sequence>MTTIVILTAILAGTTQASPKLFDPAIDELIKMKADTDREYGSSLPETESFFDSDSGVSGVGEDEDEYAFNSPSVYSHLDHSEESDSMPSFDEIFNHGESAPLDNEYHFKSGSYWEKQKGLDSLKLTDNAKAEVNGLIAQYFTELPGRFQ</sequence>
<evidence type="ECO:0000256" key="2">
    <source>
        <dbReference type="SAM" id="SignalP"/>
    </source>
</evidence>
<name>A0A4Q0A2X5_9FUNG</name>
<proteinExistence type="predicted"/>
<keyword evidence="4" id="KW-1185">Reference proteome</keyword>
<gene>
    <name evidence="3" type="ORF">BJ085DRAFT_37471</name>
</gene>
<accession>A0A4Q0A2X5</accession>